<dbReference type="KEGG" id="xba:C7S18_09510"/>
<dbReference type="InterPro" id="IPR009078">
    <property type="entry name" value="Ferritin-like_SF"/>
</dbReference>
<dbReference type="InterPro" id="IPR012347">
    <property type="entry name" value="Ferritin-like"/>
</dbReference>
<dbReference type="CDD" id="cd00657">
    <property type="entry name" value="Ferritin_like"/>
    <property type="match status" value="1"/>
</dbReference>
<dbReference type="SUPFAM" id="SSF47240">
    <property type="entry name" value="Ferritin-like"/>
    <property type="match status" value="1"/>
</dbReference>
<gene>
    <name evidence="2" type="ORF">C7S18_09510</name>
</gene>
<dbReference type="Proteomes" id="UP000241074">
    <property type="component" value="Chromosome"/>
</dbReference>
<sequence length="475" mass="51711">MAKRQHAGVPRIVWRHAPSEKLAAYSRTSARKIVETEMGPAQARMVAALFKTGVPQTEGASTPREDAIGLLKVAAEVEHALMVQYLYAAQSAHAEVADIIKQVAIQEMGHLITVQNLLLALTGISDEGLPASLHLGRDGIRVSSEQNPMPLVLEPLSRESLAKYVVVERPFEIADPTLAARIEKLEALLASNSLSPNPVFEIYAAIRWIFQTDDQADLAGLDLGSMPFVAGWHLKDDDFIPRAISLDYASQAADWGSKPGLIVMPASTREEALAAIDAITAQGEGLPGATESHFASFISVLDQFETGTIPARALARTPFVPSQPDPEDQTPTPITNPYSALWAELFNCLYELMLIDISWAISLKRSEPSRSAMIKIAINMMRRVLGPLADYMSARPVDNDPSNIAGPTYGLSDETLPTTTATFAARYTNLRSRQSQCIAAIRAHPEFATDVTGKQRLSRIEQLDTERAPNLPEGI</sequence>
<reference evidence="2 3" key="1">
    <citation type="submission" date="2018-03" db="EMBL/GenBank/DDBJ databases">
        <title>Ahniella affigens gen. nov., sp. nov., a gammaproteobacterium isolated from sandy soil near a stream.</title>
        <authorList>
            <person name="Ko Y."/>
            <person name="Kim J.-H."/>
        </authorList>
    </citation>
    <scope>NUCLEOTIDE SEQUENCE [LARGE SCALE GENOMIC DNA]</scope>
    <source>
        <strain evidence="2 3">D13</strain>
    </source>
</reference>
<dbReference type="RefSeq" id="WP_106891340.1">
    <property type="nucleotide sequence ID" value="NZ_CP027860.1"/>
</dbReference>
<evidence type="ECO:0000259" key="1">
    <source>
        <dbReference type="Pfam" id="PF12902"/>
    </source>
</evidence>
<name>A0A2P1PRD9_9GAMM</name>
<dbReference type="EMBL" id="CP027860">
    <property type="protein sequence ID" value="AVP97416.1"/>
    <property type="molecule type" value="Genomic_DNA"/>
</dbReference>
<proteinExistence type="predicted"/>
<organism evidence="2 3">
    <name type="scientific">Ahniella affigens</name>
    <dbReference type="NCBI Taxonomy" id="2021234"/>
    <lineage>
        <taxon>Bacteria</taxon>
        <taxon>Pseudomonadati</taxon>
        <taxon>Pseudomonadota</taxon>
        <taxon>Gammaproteobacteria</taxon>
        <taxon>Lysobacterales</taxon>
        <taxon>Rhodanobacteraceae</taxon>
        <taxon>Ahniella</taxon>
    </lineage>
</organism>
<keyword evidence="3" id="KW-1185">Reference proteome</keyword>
<reference evidence="2 3" key="2">
    <citation type="submission" date="2018-03" db="EMBL/GenBank/DDBJ databases">
        <authorList>
            <person name="Keele B.F."/>
        </authorList>
    </citation>
    <scope>NUCLEOTIDE SEQUENCE [LARGE SCALE GENOMIC DNA]</scope>
    <source>
        <strain evidence="2 3">D13</strain>
    </source>
</reference>
<evidence type="ECO:0000313" key="2">
    <source>
        <dbReference type="EMBL" id="AVP97416.1"/>
    </source>
</evidence>
<feature type="domain" description="Iminophenyl-pyruvate dimer synthase" evidence="1">
    <location>
        <begin position="71"/>
        <end position="298"/>
    </location>
</feature>
<dbReference type="Gene3D" id="1.20.1260.10">
    <property type="match status" value="1"/>
</dbReference>
<dbReference type="Pfam" id="PF12902">
    <property type="entry name" value="Ferritin-like"/>
    <property type="match status" value="1"/>
</dbReference>
<dbReference type="OrthoDB" id="9795032at2"/>
<dbReference type="InterPro" id="IPR026820">
    <property type="entry name" value="VioB/RebD_dom"/>
</dbReference>
<protein>
    <recommendedName>
        <fullName evidence="1">Iminophenyl-pyruvate dimer synthase domain-containing protein</fullName>
    </recommendedName>
</protein>
<accession>A0A2P1PRD9</accession>
<dbReference type="AlphaFoldDB" id="A0A2P1PRD9"/>
<evidence type="ECO:0000313" key="3">
    <source>
        <dbReference type="Proteomes" id="UP000241074"/>
    </source>
</evidence>